<dbReference type="Proteomes" id="UP000030746">
    <property type="component" value="Unassembled WGS sequence"/>
</dbReference>
<protein>
    <submittedName>
        <fullName evidence="2">Uncharacterized protein</fullName>
    </submittedName>
</protein>
<evidence type="ECO:0000313" key="3">
    <source>
        <dbReference type="Proteomes" id="UP000030746"/>
    </source>
</evidence>
<accession>V4C723</accession>
<feature type="region of interest" description="Disordered" evidence="1">
    <location>
        <begin position="22"/>
        <end position="53"/>
    </location>
</feature>
<keyword evidence="3" id="KW-1185">Reference proteome</keyword>
<dbReference type="OrthoDB" id="6122298at2759"/>
<sequence>MPLMPSPEFGWSLSSVYSNKRKLQEQDDSSDMESCDLSAASSKRHCHSQMNPESHHMNQVEINHNSDFPNLNNNNNNISAEDIHGCMKDIVTVHQSQYLLTNTPESQPSSQNDMIMDLCDETYSNTTLETEAEIESMDNDYVPDSSQYRQPLHQHNAQHLQQTNTNNYGDESSPNRIRSYCKPTLDYMMDLRPYISDYY</sequence>
<evidence type="ECO:0000256" key="1">
    <source>
        <dbReference type="SAM" id="MobiDB-lite"/>
    </source>
</evidence>
<dbReference type="KEGG" id="lgi:LOTGIDRAFT_231624"/>
<dbReference type="GeneID" id="20248652"/>
<reference evidence="2 3" key="1">
    <citation type="journal article" date="2013" name="Nature">
        <title>Insights into bilaterian evolution from three spiralian genomes.</title>
        <authorList>
            <person name="Simakov O."/>
            <person name="Marletaz F."/>
            <person name="Cho S.J."/>
            <person name="Edsinger-Gonzales E."/>
            <person name="Havlak P."/>
            <person name="Hellsten U."/>
            <person name="Kuo D.H."/>
            <person name="Larsson T."/>
            <person name="Lv J."/>
            <person name="Arendt D."/>
            <person name="Savage R."/>
            <person name="Osoegawa K."/>
            <person name="de Jong P."/>
            <person name="Grimwood J."/>
            <person name="Chapman J.A."/>
            <person name="Shapiro H."/>
            <person name="Aerts A."/>
            <person name="Otillar R.P."/>
            <person name="Terry A.Y."/>
            <person name="Boore J.L."/>
            <person name="Grigoriev I.V."/>
            <person name="Lindberg D.R."/>
            <person name="Seaver E.C."/>
            <person name="Weisblat D.A."/>
            <person name="Putnam N.H."/>
            <person name="Rokhsar D.S."/>
        </authorList>
    </citation>
    <scope>NUCLEOTIDE SEQUENCE [LARGE SCALE GENOMIC DNA]</scope>
</reference>
<dbReference type="AlphaFoldDB" id="V4C723"/>
<organism evidence="2 3">
    <name type="scientific">Lottia gigantea</name>
    <name type="common">Giant owl limpet</name>
    <dbReference type="NCBI Taxonomy" id="225164"/>
    <lineage>
        <taxon>Eukaryota</taxon>
        <taxon>Metazoa</taxon>
        <taxon>Spiralia</taxon>
        <taxon>Lophotrochozoa</taxon>
        <taxon>Mollusca</taxon>
        <taxon>Gastropoda</taxon>
        <taxon>Patellogastropoda</taxon>
        <taxon>Lottioidea</taxon>
        <taxon>Lottiidae</taxon>
        <taxon>Lottia</taxon>
    </lineage>
</organism>
<evidence type="ECO:0000313" key="2">
    <source>
        <dbReference type="EMBL" id="ESO97469.1"/>
    </source>
</evidence>
<dbReference type="OMA" id="NQNDMIM"/>
<proteinExistence type="predicted"/>
<dbReference type="EMBL" id="KB201305">
    <property type="protein sequence ID" value="ESO97469.1"/>
    <property type="molecule type" value="Genomic_DNA"/>
</dbReference>
<dbReference type="RefSeq" id="XP_009052053.1">
    <property type="nucleotide sequence ID" value="XM_009053805.1"/>
</dbReference>
<name>V4C723_LOTGI</name>
<dbReference type="CTD" id="20248652"/>
<gene>
    <name evidence="2" type="ORF">LOTGIDRAFT_231624</name>
</gene>
<dbReference type="HOGENOM" id="CLU_1373627_0_0_1"/>